<protein>
    <submittedName>
        <fullName evidence="3">N-hydroxyarylamine O-acetyltransferase</fullName>
    </submittedName>
</protein>
<reference evidence="3 4" key="1">
    <citation type="submission" date="2019-03" db="EMBL/GenBank/DDBJ databases">
        <title>Genomic Encyclopedia of Type Strains, Phase IV (KMG-IV): sequencing the most valuable type-strain genomes for metagenomic binning, comparative biology and taxonomic classification.</title>
        <authorList>
            <person name="Goeker M."/>
        </authorList>
    </citation>
    <scope>NUCLEOTIDE SEQUENCE [LARGE SCALE GENOMIC DNA]</scope>
    <source>
        <strain evidence="3 4">DSM 45707</strain>
    </source>
</reference>
<dbReference type="OrthoDB" id="7181050at2"/>
<dbReference type="RefSeq" id="WP_131925158.1">
    <property type="nucleotide sequence ID" value="NZ_SMAG01000005.1"/>
</dbReference>
<dbReference type="AlphaFoldDB" id="A0A4R3L3K2"/>
<organism evidence="3 4">
    <name type="scientific">Hazenella coriacea</name>
    <dbReference type="NCBI Taxonomy" id="1179467"/>
    <lineage>
        <taxon>Bacteria</taxon>
        <taxon>Bacillati</taxon>
        <taxon>Bacillota</taxon>
        <taxon>Bacilli</taxon>
        <taxon>Bacillales</taxon>
        <taxon>Thermoactinomycetaceae</taxon>
        <taxon>Hazenella</taxon>
    </lineage>
</organism>
<comment type="caution">
    <text evidence="3">The sequence shown here is derived from an EMBL/GenBank/DDBJ whole genome shotgun (WGS) entry which is preliminary data.</text>
</comment>
<dbReference type="PRINTS" id="PR01543">
    <property type="entry name" value="ANATRNSFRASE"/>
</dbReference>
<evidence type="ECO:0000313" key="3">
    <source>
        <dbReference type="EMBL" id="TCS93842.1"/>
    </source>
</evidence>
<accession>A0A4R3L3K2</accession>
<keyword evidence="4" id="KW-1185">Reference proteome</keyword>
<dbReference type="Pfam" id="PF00797">
    <property type="entry name" value="Acetyltransf_2"/>
    <property type="match status" value="1"/>
</dbReference>
<dbReference type="InterPro" id="IPR053710">
    <property type="entry name" value="Arylamine_NAT_domain_sf"/>
</dbReference>
<dbReference type="PANTHER" id="PTHR11786:SF0">
    <property type="entry name" value="ARYLAMINE N-ACETYLTRANSFERASE 4-RELATED"/>
    <property type="match status" value="1"/>
</dbReference>
<comment type="similarity">
    <text evidence="1 2">Belongs to the arylamine N-acetyltransferase family.</text>
</comment>
<dbReference type="PANTHER" id="PTHR11786">
    <property type="entry name" value="N-HYDROXYARYLAMINE O-ACETYLTRANSFERASE"/>
    <property type="match status" value="1"/>
</dbReference>
<dbReference type="SUPFAM" id="SSF54001">
    <property type="entry name" value="Cysteine proteinases"/>
    <property type="match status" value="1"/>
</dbReference>
<evidence type="ECO:0000256" key="2">
    <source>
        <dbReference type="RuleBase" id="RU003452"/>
    </source>
</evidence>
<dbReference type="InterPro" id="IPR038765">
    <property type="entry name" value="Papain-like_cys_pep_sf"/>
</dbReference>
<dbReference type="Proteomes" id="UP000294937">
    <property type="component" value="Unassembled WGS sequence"/>
</dbReference>
<dbReference type="EMBL" id="SMAG01000005">
    <property type="protein sequence ID" value="TCS93842.1"/>
    <property type="molecule type" value="Genomic_DNA"/>
</dbReference>
<sequence length="256" mass="30148">MDINQYLHRIHINQSDDHQNSLELLQKIHKHHLLYVPFENLDILLQRPLSMSPEQVFVKVVEEGRGGLCYEVNSLLYQVLHELGYQVDLISGGFWNSEKSSWDPECSHLALAVHLDRPYLFDVGVGGGFIHPIPFVNGHIYSDQSGDYRMDQDRSNQNLFILQKQEEGQWRDFIKFDTTPRNLEEFDEMCTQLQSDLNSIFTQSRVCSRLTENGRVSLSEEYLTITVHGEKKKYPIHSEEEWQQHLYDYFQIKYPR</sequence>
<proteinExistence type="inferred from homology"/>
<evidence type="ECO:0000313" key="4">
    <source>
        <dbReference type="Proteomes" id="UP000294937"/>
    </source>
</evidence>
<evidence type="ECO:0000256" key="1">
    <source>
        <dbReference type="ARBA" id="ARBA00006547"/>
    </source>
</evidence>
<dbReference type="Gene3D" id="3.30.2140.20">
    <property type="match status" value="1"/>
</dbReference>
<name>A0A4R3L3K2_9BACL</name>
<dbReference type="InterPro" id="IPR001447">
    <property type="entry name" value="Arylamine_N-AcTrfase"/>
</dbReference>
<gene>
    <name evidence="3" type="ORF">EDD58_10550</name>
</gene>
<dbReference type="GO" id="GO:0016407">
    <property type="term" value="F:acetyltransferase activity"/>
    <property type="evidence" value="ECO:0007669"/>
    <property type="project" value="InterPro"/>
</dbReference>
<keyword evidence="3" id="KW-0808">Transferase</keyword>